<dbReference type="GO" id="GO:0016787">
    <property type="term" value="F:hydrolase activity"/>
    <property type="evidence" value="ECO:0007669"/>
    <property type="project" value="UniProtKB-KW"/>
</dbReference>
<evidence type="ECO:0000313" key="3">
    <source>
        <dbReference type="Proteomes" id="UP000034849"/>
    </source>
</evidence>
<feature type="domain" description="Nudix hydrolase" evidence="1">
    <location>
        <begin position="40"/>
        <end position="199"/>
    </location>
</feature>
<reference evidence="2 3" key="1">
    <citation type="journal article" date="2015" name="Nature">
        <title>rRNA introns, odd ribosomes, and small enigmatic genomes across a large radiation of phyla.</title>
        <authorList>
            <person name="Brown C.T."/>
            <person name="Hug L.A."/>
            <person name="Thomas B.C."/>
            <person name="Sharon I."/>
            <person name="Castelle C.J."/>
            <person name="Singh A."/>
            <person name="Wilkins M.J."/>
            <person name="Williams K.H."/>
            <person name="Banfield J.F."/>
        </authorList>
    </citation>
    <scope>NUCLEOTIDE SEQUENCE [LARGE SCALE GENOMIC DNA]</scope>
</reference>
<proteinExistence type="predicted"/>
<name>A0A0G0ITC5_9BACT</name>
<organism evidence="2 3">
    <name type="scientific">Candidatus Magasanikbacteria bacterium GW2011_GWC2_37_14</name>
    <dbReference type="NCBI Taxonomy" id="1619046"/>
    <lineage>
        <taxon>Bacteria</taxon>
        <taxon>Candidatus Magasanikiibacteriota</taxon>
    </lineage>
</organism>
<dbReference type="Proteomes" id="UP000034849">
    <property type="component" value="Unassembled WGS sequence"/>
</dbReference>
<dbReference type="SUPFAM" id="SSF55811">
    <property type="entry name" value="Nudix"/>
    <property type="match status" value="1"/>
</dbReference>
<accession>A0A0G0ITC5</accession>
<keyword evidence="2" id="KW-0378">Hydrolase</keyword>
<dbReference type="InterPro" id="IPR000086">
    <property type="entry name" value="NUDIX_hydrolase_dom"/>
</dbReference>
<dbReference type="EMBL" id="LBSX01000009">
    <property type="protein sequence ID" value="KKQ27429.1"/>
    <property type="molecule type" value="Genomic_DNA"/>
</dbReference>
<dbReference type="STRING" id="1619046.US42_C0009G0019"/>
<dbReference type="Gene3D" id="3.90.79.10">
    <property type="entry name" value="Nucleoside Triphosphate Pyrophosphohydrolase"/>
    <property type="match status" value="1"/>
</dbReference>
<sequence length="216" mass="24826">MSEIITTYKLTDLEQPVPMDREEFYDSQIKEFKKTGKPTMAAELVQVLLFTKDKEIILQKRSKTKNHNPSLLDKSMGGHLQFGDSTTYTVMVECLQELCVPSIVVGTTEDFSKTFKILNNYLENLAVIKFVATHVNNFKKIFKGELVPIANKYHFYLGVYNGSIKPADKEVSGLMYFDYQDLQNEIQNAPNQFTEDLKFFLNKYSAEIESFLKNLG</sequence>
<gene>
    <name evidence="2" type="ORF">US42_C0009G0019</name>
</gene>
<dbReference type="PROSITE" id="PS51462">
    <property type="entry name" value="NUDIX"/>
    <property type="match status" value="1"/>
</dbReference>
<evidence type="ECO:0000313" key="2">
    <source>
        <dbReference type="EMBL" id="KKQ27429.1"/>
    </source>
</evidence>
<dbReference type="AlphaFoldDB" id="A0A0G0ITC5"/>
<protein>
    <submittedName>
        <fullName evidence="2">Nudix hydrolase 3</fullName>
    </submittedName>
</protein>
<evidence type="ECO:0000259" key="1">
    <source>
        <dbReference type="PROSITE" id="PS51462"/>
    </source>
</evidence>
<dbReference type="InterPro" id="IPR015797">
    <property type="entry name" value="NUDIX_hydrolase-like_dom_sf"/>
</dbReference>
<comment type="caution">
    <text evidence="2">The sequence shown here is derived from an EMBL/GenBank/DDBJ whole genome shotgun (WGS) entry which is preliminary data.</text>
</comment>